<evidence type="ECO:0000313" key="4">
    <source>
        <dbReference type="Proteomes" id="UP001165565"/>
    </source>
</evidence>
<organism evidence="3 4">
    <name type="scientific">Sphingomonas lycopersici</name>
    <dbReference type="NCBI Taxonomy" id="2951807"/>
    <lineage>
        <taxon>Bacteria</taxon>
        <taxon>Pseudomonadati</taxon>
        <taxon>Pseudomonadota</taxon>
        <taxon>Alphaproteobacteria</taxon>
        <taxon>Sphingomonadales</taxon>
        <taxon>Sphingomonadaceae</taxon>
        <taxon>Sphingomonas</taxon>
    </lineage>
</organism>
<evidence type="ECO:0000313" key="3">
    <source>
        <dbReference type="EMBL" id="MCW6534569.1"/>
    </source>
</evidence>
<dbReference type="InterPro" id="IPR007159">
    <property type="entry name" value="SpoVT-AbrB_dom"/>
</dbReference>
<comment type="caution">
    <text evidence="3">The sequence shown here is derived from an EMBL/GenBank/DDBJ whole genome shotgun (WGS) entry which is preliminary data.</text>
</comment>
<dbReference type="RefSeq" id="WP_265268439.1">
    <property type="nucleotide sequence ID" value="NZ_JANFAV010000003.1"/>
</dbReference>
<keyword evidence="4" id="KW-1185">Reference proteome</keyword>
<sequence>MAKEYRAKVFKSGNSVALRLPKALGITEGTEMLVREERGKFEFEPVPSESKKIDLTGIWGSCPGLSALTQEEREFEPSPRIWDDPDWPGWTETPRS</sequence>
<dbReference type="SMART" id="SM00966">
    <property type="entry name" value="SpoVT_AbrB"/>
    <property type="match status" value="1"/>
</dbReference>
<dbReference type="InterPro" id="IPR037914">
    <property type="entry name" value="SpoVT-AbrB_sf"/>
</dbReference>
<dbReference type="Gene3D" id="2.10.260.10">
    <property type="match status" value="1"/>
</dbReference>
<evidence type="ECO:0000256" key="1">
    <source>
        <dbReference type="SAM" id="MobiDB-lite"/>
    </source>
</evidence>
<gene>
    <name evidence="3" type="ORF">NEE01_07195</name>
</gene>
<protein>
    <submittedName>
        <fullName evidence="3">AbrB/MazE/SpoVT family DNA-binding domain-containing protein</fullName>
    </submittedName>
</protein>
<dbReference type="AlphaFoldDB" id="A0AA41Z821"/>
<dbReference type="GO" id="GO:0003677">
    <property type="term" value="F:DNA binding"/>
    <property type="evidence" value="ECO:0007669"/>
    <property type="project" value="UniProtKB-KW"/>
</dbReference>
<evidence type="ECO:0000259" key="2">
    <source>
        <dbReference type="SMART" id="SM00966"/>
    </source>
</evidence>
<proteinExistence type="predicted"/>
<feature type="domain" description="SpoVT-AbrB" evidence="2">
    <location>
        <begin position="10"/>
        <end position="51"/>
    </location>
</feature>
<dbReference type="EMBL" id="JANFAV010000003">
    <property type="protein sequence ID" value="MCW6534569.1"/>
    <property type="molecule type" value="Genomic_DNA"/>
</dbReference>
<feature type="compositionally biased region" description="Basic and acidic residues" evidence="1">
    <location>
        <begin position="74"/>
        <end position="83"/>
    </location>
</feature>
<name>A0AA41Z821_9SPHN</name>
<accession>A0AA41Z821</accession>
<keyword evidence="3" id="KW-0238">DNA-binding</keyword>
<reference evidence="3" key="1">
    <citation type="submission" date="2022-06" db="EMBL/GenBank/DDBJ databases">
        <title>Sphingomonas sp. nov. isolated from rhizosphere soil of tomato.</title>
        <authorList>
            <person name="Dong H."/>
            <person name="Gao R."/>
        </authorList>
    </citation>
    <scope>NUCLEOTIDE SEQUENCE</scope>
    <source>
        <strain evidence="3">MMSM24</strain>
    </source>
</reference>
<dbReference type="Proteomes" id="UP001165565">
    <property type="component" value="Unassembled WGS sequence"/>
</dbReference>
<dbReference type="SUPFAM" id="SSF89447">
    <property type="entry name" value="AbrB/MazE/MraZ-like"/>
    <property type="match status" value="1"/>
</dbReference>
<feature type="region of interest" description="Disordered" evidence="1">
    <location>
        <begin position="74"/>
        <end position="96"/>
    </location>
</feature>